<dbReference type="OrthoDB" id="47279at2759"/>
<accession>A0A9N8F3J7</accession>
<feature type="compositionally biased region" description="Polar residues" evidence="1">
    <location>
        <begin position="42"/>
        <end position="60"/>
    </location>
</feature>
<sequence>MSIPPRRVIKEERPEMRSVRIQPAAPSMAPPMPMPFGGRTNLAHNKTQSPQSAPATTSGTVNKAWKISQLRPVPSFYRLERTHLKIADASVTEIAARIADCLREESVYAVFDDDEAMVEAETHEAVTFTTRLFAGDGKVIVELQREAGCCFLFQQTARTVLRAAKGMKQANTKRRACTVPAPTLPRKSSHEEEKESLESGLELAAGLLKKDRLDAHLLAMESLSHLSRSAECECLVAKAIVCGPLLETLVSLIECWSVGDMNAEEEEKGEMEEQHCATMHRLAIAVLANCLNILEAQGQLDSVLTDRREQLCAPSFLMALVTELRSADQRPHDASEAARCLQPLVRCCPECKPRLMECDGLSAAAAAHSAGAKSHATLEKECHLLKIEITNCN</sequence>
<name>A0A9N8F3J7_9STRA</name>
<keyword evidence="3" id="KW-1185">Reference proteome</keyword>
<evidence type="ECO:0000256" key="1">
    <source>
        <dbReference type="SAM" id="MobiDB-lite"/>
    </source>
</evidence>
<proteinExistence type="predicted"/>
<organism evidence="2 3">
    <name type="scientific">Seminavis robusta</name>
    <dbReference type="NCBI Taxonomy" id="568900"/>
    <lineage>
        <taxon>Eukaryota</taxon>
        <taxon>Sar</taxon>
        <taxon>Stramenopiles</taxon>
        <taxon>Ochrophyta</taxon>
        <taxon>Bacillariophyta</taxon>
        <taxon>Bacillariophyceae</taxon>
        <taxon>Bacillariophycidae</taxon>
        <taxon>Naviculales</taxon>
        <taxon>Naviculaceae</taxon>
        <taxon>Seminavis</taxon>
    </lineage>
</organism>
<gene>
    <name evidence="2" type="ORF">SEMRO_2653_G333740.1</name>
</gene>
<dbReference type="AlphaFoldDB" id="A0A9N8F3J7"/>
<evidence type="ECO:0000313" key="3">
    <source>
        <dbReference type="Proteomes" id="UP001153069"/>
    </source>
</evidence>
<reference evidence="2" key="1">
    <citation type="submission" date="2020-06" db="EMBL/GenBank/DDBJ databases">
        <authorList>
            <consortium name="Plant Systems Biology data submission"/>
        </authorList>
    </citation>
    <scope>NUCLEOTIDE SEQUENCE</scope>
    <source>
        <strain evidence="2">D6</strain>
    </source>
</reference>
<feature type="compositionally biased region" description="Basic and acidic residues" evidence="1">
    <location>
        <begin position="8"/>
        <end position="18"/>
    </location>
</feature>
<feature type="region of interest" description="Disordered" evidence="1">
    <location>
        <begin position="1"/>
        <end position="60"/>
    </location>
</feature>
<dbReference type="Proteomes" id="UP001153069">
    <property type="component" value="Unassembled WGS sequence"/>
</dbReference>
<protein>
    <submittedName>
        <fullName evidence="2">Uncharacterized protein</fullName>
    </submittedName>
</protein>
<comment type="caution">
    <text evidence="2">The sequence shown here is derived from an EMBL/GenBank/DDBJ whole genome shotgun (WGS) entry which is preliminary data.</text>
</comment>
<dbReference type="EMBL" id="CAICTM010002651">
    <property type="protein sequence ID" value="CAB9529865.1"/>
    <property type="molecule type" value="Genomic_DNA"/>
</dbReference>
<evidence type="ECO:0000313" key="2">
    <source>
        <dbReference type="EMBL" id="CAB9529865.1"/>
    </source>
</evidence>